<dbReference type="InterPro" id="IPR013096">
    <property type="entry name" value="Cupin_2"/>
</dbReference>
<dbReference type="CDD" id="cd20299">
    <property type="entry name" value="cupin_YP766765-like"/>
    <property type="match status" value="1"/>
</dbReference>
<evidence type="ECO:0000313" key="2">
    <source>
        <dbReference type="EMBL" id="CAB4743983.1"/>
    </source>
</evidence>
<proteinExistence type="predicted"/>
<gene>
    <name evidence="2" type="ORF">UFOPK2810_00491</name>
</gene>
<dbReference type="InterPro" id="IPR014710">
    <property type="entry name" value="RmlC-like_jellyroll"/>
</dbReference>
<dbReference type="EMBL" id="CAEZYZ010000061">
    <property type="protein sequence ID" value="CAB4743983.1"/>
    <property type="molecule type" value="Genomic_DNA"/>
</dbReference>
<dbReference type="AlphaFoldDB" id="A0A6J6TAT9"/>
<dbReference type="InterPro" id="IPR011051">
    <property type="entry name" value="RmlC_Cupin_sf"/>
</dbReference>
<dbReference type="Gene3D" id="2.60.120.10">
    <property type="entry name" value="Jelly Rolls"/>
    <property type="match status" value="1"/>
</dbReference>
<dbReference type="Pfam" id="PF07883">
    <property type="entry name" value="Cupin_2"/>
    <property type="match status" value="1"/>
</dbReference>
<dbReference type="SUPFAM" id="SSF51182">
    <property type="entry name" value="RmlC-like cupins"/>
    <property type="match status" value="1"/>
</dbReference>
<reference evidence="2" key="1">
    <citation type="submission" date="2020-05" db="EMBL/GenBank/DDBJ databases">
        <authorList>
            <person name="Chiriac C."/>
            <person name="Salcher M."/>
            <person name="Ghai R."/>
            <person name="Kavagutti S V."/>
        </authorList>
    </citation>
    <scope>NUCLEOTIDE SEQUENCE</scope>
</reference>
<accession>A0A6J6TAT9</accession>
<evidence type="ECO:0000259" key="1">
    <source>
        <dbReference type="Pfam" id="PF07883"/>
    </source>
</evidence>
<organism evidence="2">
    <name type="scientific">freshwater metagenome</name>
    <dbReference type="NCBI Taxonomy" id="449393"/>
    <lineage>
        <taxon>unclassified sequences</taxon>
        <taxon>metagenomes</taxon>
        <taxon>ecological metagenomes</taxon>
    </lineage>
</organism>
<sequence>MHVTKHADAVPYDPPFHEGVDCRRLQGMEVGPTDGFWMGLSVYPPGSSAGPSEVMGESIYLVVSGEFVLRCNGETTALRQYDSVHLAKGDHRELVNESDSDAVLAVSIANPPKSV</sequence>
<protein>
    <submittedName>
        <fullName evidence="2">Unannotated protein</fullName>
    </submittedName>
</protein>
<name>A0A6J6TAT9_9ZZZZ</name>
<feature type="domain" description="Cupin type-2" evidence="1">
    <location>
        <begin position="40"/>
        <end position="104"/>
    </location>
</feature>